<name>A0A653DE65_CALMS</name>
<reference evidence="1 2" key="1">
    <citation type="submission" date="2019-01" db="EMBL/GenBank/DDBJ databases">
        <authorList>
            <person name="Sayadi A."/>
        </authorList>
    </citation>
    <scope>NUCLEOTIDE SEQUENCE [LARGE SCALE GENOMIC DNA]</scope>
</reference>
<evidence type="ECO:0000313" key="2">
    <source>
        <dbReference type="Proteomes" id="UP000410492"/>
    </source>
</evidence>
<keyword evidence="2" id="KW-1185">Reference proteome</keyword>
<evidence type="ECO:0000313" key="1">
    <source>
        <dbReference type="EMBL" id="VEN58288.1"/>
    </source>
</evidence>
<gene>
    <name evidence="1" type="ORF">CALMAC_LOCUS16681</name>
</gene>
<proteinExistence type="predicted"/>
<dbReference type="AlphaFoldDB" id="A0A653DE65"/>
<accession>A0A653DE65</accession>
<dbReference type="EMBL" id="CAACVG010011530">
    <property type="protein sequence ID" value="VEN58288.1"/>
    <property type="molecule type" value="Genomic_DNA"/>
</dbReference>
<organism evidence="1 2">
    <name type="scientific">Callosobruchus maculatus</name>
    <name type="common">Southern cowpea weevil</name>
    <name type="synonym">Pulse bruchid</name>
    <dbReference type="NCBI Taxonomy" id="64391"/>
    <lineage>
        <taxon>Eukaryota</taxon>
        <taxon>Metazoa</taxon>
        <taxon>Ecdysozoa</taxon>
        <taxon>Arthropoda</taxon>
        <taxon>Hexapoda</taxon>
        <taxon>Insecta</taxon>
        <taxon>Pterygota</taxon>
        <taxon>Neoptera</taxon>
        <taxon>Endopterygota</taxon>
        <taxon>Coleoptera</taxon>
        <taxon>Polyphaga</taxon>
        <taxon>Cucujiformia</taxon>
        <taxon>Chrysomeloidea</taxon>
        <taxon>Chrysomelidae</taxon>
        <taxon>Bruchinae</taxon>
        <taxon>Bruchini</taxon>
        <taxon>Callosobruchus</taxon>
    </lineage>
</organism>
<protein>
    <submittedName>
        <fullName evidence="1">Uncharacterized protein</fullName>
    </submittedName>
</protein>
<sequence>MYEKSAREAFVSKQNYSRMWYDRICRLGYAFHQMVWC</sequence>
<dbReference type="Proteomes" id="UP000410492">
    <property type="component" value="Unassembled WGS sequence"/>
</dbReference>